<dbReference type="InterPro" id="IPR002545">
    <property type="entry name" value="CheW-lke_dom"/>
</dbReference>
<dbReference type="SUPFAM" id="SSF50341">
    <property type="entry name" value="CheW-like"/>
    <property type="match status" value="1"/>
</dbReference>
<protein>
    <recommendedName>
        <fullName evidence="2">histidine kinase</fullName>
        <ecNumber evidence="2">2.7.13.3</ecNumber>
    </recommendedName>
</protein>
<dbReference type="GO" id="GO:0007165">
    <property type="term" value="P:signal transduction"/>
    <property type="evidence" value="ECO:0007669"/>
    <property type="project" value="InterPro"/>
</dbReference>
<dbReference type="GO" id="GO:0004673">
    <property type="term" value="F:protein histidine kinase activity"/>
    <property type="evidence" value="ECO:0007669"/>
    <property type="project" value="UniProtKB-EC"/>
</dbReference>
<dbReference type="PROSITE" id="PS50851">
    <property type="entry name" value="CHEW"/>
    <property type="match status" value="1"/>
</dbReference>
<evidence type="ECO:0000256" key="2">
    <source>
        <dbReference type="ARBA" id="ARBA00012438"/>
    </source>
</evidence>
<evidence type="ECO:0000256" key="3">
    <source>
        <dbReference type="ARBA" id="ARBA00035100"/>
    </source>
</evidence>
<dbReference type="InterPro" id="IPR051315">
    <property type="entry name" value="Bact_Chemotaxis_CheA"/>
</dbReference>
<dbReference type="EC" id="2.7.13.3" evidence="2"/>
<evidence type="ECO:0000256" key="1">
    <source>
        <dbReference type="ARBA" id="ARBA00000085"/>
    </source>
</evidence>
<dbReference type="Pfam" id="PF01584">
    <property type="entry name" value="CheW"/>
    <property type="match status" value="1"/>
</dbReference>
<proteinExistence type="predicted"/>
<evidence type="ECO:0000313" key="5">
    <source>
        <dbReference type="EMBL" id="ESP92388.1"/>
    </source>
</evidence>
<dbReference type="InterPro" id="IPR036061">
    <property type="entry name" value="CheW-like_dom_sf"/>
</dbReference>
<comment type="catalytic activity">
    <reaction evidence="1">
        <text>ATP + protein L-histidine = ADP + protein N-phospho-L-histidine.</text>
        <dbReference type="EC" id="2.7.13.3"/>
    </reaction>
</comment>
<evidence type="ECO:0000313" key="6">
    <source>
        <dbReference type="Proteomes" id="UP000017820"/>
    </source>
</evidence>
<comment type="function">
    <text evidence="3">Involved in the transmission of sensory signals from the chemoreceptors to the flagellar motors. CheA is autophosphorylated; it can transfer its phosphate group to either CheB or CheY.</text>
</comment>
<feature type="domain" description="CheW-like" evidence="4">
    <location>
        <begin position="1"/>
        <end position="64"/>
    </location>
</feature>
<dbReference type="EMBL" id="AUSV01000058">
    <property type="protein sequence ID" value="ESP92388.1"/>
    <property type="molecule type" value="Genomic_DNA"/>
</dbReference>
<organism evidence="5 6">
    <name type="scientific">Pseudoalteromonas luteoviolacea (strain 2ta16)</name>
    <dbReference type="NCBI Taxonomy" id="1353533"/>
    <lineage>
        <taxon>Bacteria</taxon>
        <taxon>Pseudomonadati</taxon>
        <taxon>Pseudomonadota</taxon>
        <taxon>Gammaproteobacteria</taxon>
        <taxon>Alteromonadales</taxon>
        <taxon>Pseudoalteromonadaceae</taxon>
        <taxon>Pseudoalteromonas</taxon>
    </lineage>
</organism>
<keyword evidence="5" id="KW-0808">Transferase</keyword>
<reference evidence="5 6" key="1">
    <citation type="submission" date="2013-07" db="EMBL/GenBank/DDBJ databases">
        <title>Draft genome sequence of Pseudoalteromonas luteoviolacea 2ta16.</title>
        <authorList>
            <person name="Allen E.E."/>
            <person name="Azam F."/>
            <person name="Podell S."/>
        </authorList>
    </citation>
    <scope>NUCLEOTIDE SEQUENCE [LARGE SCALE GENOMIC DNA]</scope>
    <source>
        <strain evidence="5 6">2ta16</strain>
    </source>
</reference>
<dbReference type="GO" id="GO:0006935">
    <property type="term" value="P:chemotaxis"/>
    <property type="evidence" value="ECO:0007669"/>
    <property type="project" value="InterPro"/>
</dbReference>
<dbReference type="PANTHER" id="PTHR43395">
    <property type="entry name" value="SENSOR HISTIDINE KINASE CHEA"/>
    <property type="match status" value="1"/>
</dbReference>
<sequence length="76" mass="8089">MVLKGAAGRTGFIVDTLLGRQEVVIKPMEDYLQENSGFSGATILGDGGISLVLNVDELVIMAKEREAERKLAAAVL</sequence>
<dbReference type="Proteomes" id="UP000017820">
    <property type="component" value="Unassembled WGS sequence"/>
</dbReference>
<keyword evidence="5" id="KW-0418">Kinase</keyword>
<dbReference type="PANTHER" id="PTHR43395:SF10">
    <property type="entry name" value="CHEMOTAXIS PROTEIN CHEA"/>
    <property type="match status" value="1"/>
</dbReference>
<accession>V4HRK5</accession>
<dbReference type="PATRIC" id="fig|1353533.3.peg.3298"/>
<gene>
    <name evidence="5" type="ORF">PL2TA16_04494</name>
</gene>
<name>V4HRK5_PSEL2</name>
<dbReference type="Gene3D" id="2.30.30.40">
    <property type="entry name" value="SH3 Domains"/>
    <property type="match status" value="1"/>
</dbReference>
<dbReference type="AlphaFoldDB" id="V4HRK5"/>
<comment type="caution">
    <text evidence="5">The sequence shown here is derived from an EMBL/GenBank/DDBJ whole genome shotgun (WGS) entry which is preliminary data.</text>
</comment>
<evidence type="ECO:0000259" key="4">
    <source>
        <dbReference type="PROSITE" id="PS50851"/>
    </source>
</evidence>